<dbReference type="EMBL" id="JX684083">
    <property type="protein sequence ID" value="AGF93152.1"/>
    <property type="molecule type" value="Genomic_DNA"/>
</dbReference>
<dbReference type="PANTHER" id="PTHR32328">
    <property type="entry name" value="L-SERYL-TRNA(SEC) SELENIUM TRANSFERASE"/>
    <property type="match status" value="1"/>
</dbReference>
<evidence type="ECO:0000256" key="1">
    <source>
        <dbReference type="ARBA" id="ARBA00001933"/>
    </source>
</evidence>
<protein>
    <submittedName>
        <fullName evidence="3">Pyridoxal phosphate-dependent enzyme</fullName>
    </submittedName>
</protein>
<dbReference type="InterPro" id="IPR018319">
    <property type="entry name" value="SelA-like"/>
</dbReference>
<evidence type="ECO:0000313" key="3">
    <source>
        <dbReference type="EMBL" id="AGF93152.1"/>
    </source>
</evidence>
<dbReference type="InterPro" id="IPR015424">
    <property type="entry name" value="PyrdxlP-dep_Trfase"/>
</dbReference>
<dbReference type="AlphaFoldDB" id="M1Q1M1"/>
<reference evidence="3" key="1">
    <citation type="journal article" date="2013" name="Syst. Appl. Microbiol.">
        <title>New insights into the archaeal diversity of a hypersaline microbial mat obtained by a metagenomic approach.</title>
        <authorList>
            <person name="Lopez-Lopez A."/>
            <person name="Richter M."/>
            <person name="Pena A."/>
            <person name="Tamames J."/>
            <person name="Rossello-Mora R."/>
        </authorList>
    </citation>
    <scope>NUCLEOTIDE SEQUENCE</scope>
</reference>
<comment type="cofactor">
    <cofactor evidence="1">
        <name>pyridoxal 5'-phosphate</name>
        <dbReference type="ChEBI" id="CHEBI:597326"/>
    </cofactor>
</comment>
<dbReference type="GO" id="GO:0004125">
    <property type="term" value="F:L-seryl-tRNA(Sec) selenium transferase activity"/>
    <property type="evidence" value="ECO:0007669"/>
    <property type="project" value="TreeGrafter"/>
</dbReference>
<evidence type="ECO:0000256" key="2">
    <source>
        <dbReference type="ARBA" id="ARBA00022898"/>
    </source>
</evidence>
<dbReference type="PANTHER" id="PTHR32328:SF0">
    <property type="entry name" value="L-SERYL-TRNA(SEC) SELENIUM TRANSFERASE"/>
    <property type="match status" value="1"/>
</dbReference>
<sequence>MASYEDLDIEPIINAAGTFTKFSGSLMDEEVLDAMKAASHQFVDVNELLEKTGDYLSDLLGVESALVTSGAAAGMAQATAACMAGDDPRAIRSLPDTDGLTDEVVVMRSHRNPYDQAMRGVGARFVEIGNAIETFQWELEAAISEDTAAVAYFVQSAMLESSLTLEEVLEVAHGNDVPVICDAAAEIPPAENLSKFADMGADVVLFSGGKELRGPQSSGLMLGRSEIIANARFHGPPRHNIGRPMKVDKETVMGLVRAVELYLKEDHEGRMARWEDQVNTLVKELEPIEGLHVESGLPAQPFCQPATIPRVYLNFDEELTGLDREKAKSLLMDGEPSVATETYNDSLVLNPHMLGEGEEKLVVRRIKEIIGK</sequence>
<dbReference type="InterPro" id="IPR015421">
    <property type="entry name" value="PyrdxlP-dep_Trfase_major"/>
</dbReference>
<organism evidence="3">
    <name type="scientific">uncultured organism</name>
    <dbReference type="NCBI Taxonomy" id="155900"/>
    <lineage>
        <taxon>unclassified sequences</taxon>
        <taxon>environmental samples</taxon>
    </lineage>
</organism>
<keyword evidence="2" id="KW-0663">Pyridoxal phosphate</keyword>
<accession>M1Q1M1</accession>
<gene>
    <name evidence="3" type="ORF">FLSS-18_0017</name>
</gene>
<dbReference type="SUPFAM" id="SSF53383">
    <property type="entry name" value="PLP-dependent transferases"/>
    <property type="match status" value="1"/>
</dbReference>
<dbReference type="Gene3D" id="3.40.640.10">
    <property type="entry name" value="Type I PLP-dependent aspartate aminotransferase-like (Major domain)"/>
    <property type="match status" value="1"/>
</dbReference>
<name>M1Q1M1_9ZZZZ</name>
<dbReference type="Pfam" id="PF03841">
    <property type="entry name" value="SelA"/>
    <property type="match status" value="1"/>
</dbReference>
<proteinExistence type="predicted"/>